<evidence type="ECO:0000313" key="2">
    <source>
        <dbReference type="Proteomes" id="UP001165960"/>
    </source>
</evidence>
<reference evidence="1" key="1">
    <citation type="submission" date="2022-04" db="EMBL/GenBank/DDBJ databases">
        <title>Genome of the entomopathogenic fungus Entomophthora muscae.</title>
        <authorList>
            <person name="Elya C."/>
            <person name="Lovett B.R."/>
            <person name="Lee E."/>
            <person name="Macias A.M."/>
            <person name="Hajek A.E."/>
            <person name="De Bivort B.L."/>
            <person name="Kasson M.T."/>
            <person name="De Fine Licht H.H."/>
            <person name="Stajich J.E."/>
        </authorList>
    </citation>
    <scope>NUCLEOTIDE SEQUENCE</scope>
    <source>
        <strain evidence="1">Berkeley</strain>
    </source>
</reference>
<dbReference type="EMBL" id="QTSX02007121">
    <property type="protein sequence ID" value="KAJ9051150.1"/>
    <property type="molecule type" value="Genomic_DNA"/>
</dbReference>
<accession>A0ACC2RM09</accession>
<keyword evidence="2" id="KW-1185">Reference proteome</keyword>
<protein>
    <submittedName>
        <fullName evidence="1">Uncharacterized protein</fullName>
    </submittedName>
</protein>
<dbReference type="Proteomes" id="UP001165960">
    <property type="component" value="Unassembled WGS sequence"/>
</dbReference>
<proteinExistence type="predicted"/>
<gene>
    <name evidence="1" type="ORF">DSO57_1007302</name>
</gene>
<organism evidence="1 2">
    <name type="scientific">Entomophthora muscae</name>
    <dbReference type="NCBI Taxonomy" id="34485"/>
    <lineage>
        <taxon>Eukaryota</taxon>
        <taxon>Fungi</taxon>
        <taxon>Fungi incertae sedis</taxon>
        <taxon>Zoopagomycota</taxon>
        <taxon>Entomophthoromycotina</taxon>
        <taxon>Entomophthoromycetes</taxon>
        <taxon>Entomophthorales</taxon>
        <taxon>Entomophthoraceae</taxon>
        <taxon>Entomophthora</taxon>
    </lineage>
</organism>
<evidence type="ECO:0000313" key="1">
    <source>
        <dbReference type="EMBL" id="KAJ9051150.1"/>
    </source>
</evidence>
<sequence>MFSRFIFRQNGFNYSTKAKLSLEVPLTFSSCLTNALKNDVSLWKAVYPNGEVGTTSVSGLPLNLNPSHESLELIDTCLKLCVDFDEHCLSSPNISLEQIWHRSFTTCHLPSVYKIIECLYRNKNKTIILEKTLHSSYLSKITPLYTLPSRRIWSDGEVSVLSIIWNLNIEEFNHTWFPLKNPWNSLDFSEINERFLTEVSTMKSKPNVTSFGLPVKTSSYSPLEHQLFKKVSRYLEGIDALTISPHSSLADARRLIERAKASEVSVNSFPTSHEILKSAASDQKREIRG</sequence>
<name>A0ACC2RM09_9FUNG</name>
<comment type="caution">
    <text evidence="1">The sequence shown here is derived from an EMBL/GenBank/DDBJ whole genome shotgun (WGS) entry which is preliminary data.</text>
</comment>